<dbReference type="Proteomes" id="UP001630303">
    <property type="component" value="Unassembled WGS sequence"/>
</dbReference>
<proteinExistence type="predicted"/>
<keyword evidence="4" id="KW-1185">Reference proteome</keyword>
<feature type="chain" id="PRO_5045970859" description="Lipoprotein" evidence="2">
    <location>
        <begin position="26"/>
        <end position="159"/>
    </location>
</feature>
<dbReference type="PROSITE" id="PS51257">
    <property type="entry name" value="PROKAR_LIPOPROTEIN"/>
    <property type="match status" value="1"/>
</dbReference>
<organism evidence="3 4">
    <name type="scientific">Microbacterium mcarthurae</name>
    <dbReference type="NCBI Taxonomy" id="3035918"/>
    <lineage>
        <taxon>Bacteria</taxon>
        <taxon>Bacillati</taxon>
        <taxon>Actinomycetota</taxon>
        <taxon>Actinomycetes</taxon>
        <taxon>Micrococcales</taxon>
        <taxon>Microbacteriaceae</taxon>
        <taxon>Microbacterium</taxon>
    </lineage>
</organism>
<dbReference type="RefSeq" id="WP_239276209.1">
    <property type="nucleotide sequence ID" value="NZ_JAROCE010000001.1"/>
</dbReference>
<evidence type="ECO:0000313" key="4">
    <source>
        <dbReference type="Proteomes" id="UP001630303"/>
    </source>
</evidence>
<protein>
    <recommendedName>
        <fullName evidence="5">Lipoprotein</fullName>
    </recommendedName>
</protein>
<evidence type="ECO:0008006" key="5">
    <source>
        <dbReference type="Google" id="ProtNLM"/>
    </source>
</evidence>
<feature type="compositionally biased region" description="Low complexity" evidence="1">
    <location>
        <begin position="23"/>
        <end position="52"/>
    </location>
</feature>
<evidence type="ECO:0000313" key="3">
    <source>
        <dbReference type="EMBL" id="MFM2719262.1"/>
    </source>
</evidence>
<sequence length="159" mass="16016">MKTTRTPFALVAAATLLALAGCSGAGSSTSADDSAAPSQAAASSPAATATVTEQSKDDACEIIRASFTDVSQASSTISSSDPQAALATFEELATKVQNDFSGITNEEIAPLAQNASDTLRTYSTFLQEVAADPNKASELGPQVTALQDSFTAAGEACEG</sequence>
<comment type="caution">
    <text evidence="3">The sequence shown here is derived from an EMBL/GenBank/DDBJ whole genome shotgun (WGS) entry which is preliminary data.</text>
</comment>
<feature type="region of interest" description="Disordered" evidence="1">
    <location>
        <begin position="23"/>
        <end position="55"/>
    </location>
</feature>
<evidence type="ECO:0000256" key="1">
    <source>
        <dbReference type="SAM" id="MobiDB-lite"/>
    </source>
</evidence>
<keyword evidence="2" id="KW-0732">Signal</keyword>
<gene>
    <name evidence="3" type="ORF">P5G46_01940</name>
</gene>
<accession>A0ABW9GEK2</accession>
<dbReference type="EMBL" id="JAROCE010000001">
    <property type="protein sequence ID" value="MFM2719262.1"/>
    <property type="molecule type" value="Genomic_DNA"/>
</dbReference>
<name>A0ABW9GEK2_9MICO</name>
<feature type="signal peptide" evidence="2">
    <location>
        <begin position="1"/>
        <end position="25"/>
    </location>
</feature>
<reference evidence="3 4" key="1">
    <citation type="submission" date="2023-03" db="EMBL/GenBank/DDBJ databases">
        <title>MT1 and MT2 Draft Genomes of Novel Species.</title>
        <authorList>
            <person name="Venkateswaran K."/>
        </authorList>
    </citation>
    <scope>NUCLEOTIDE SEQUENCE [LARGE SCALE GENOMIC DNA]</scope>
    <source>
        <strain evidence="3 4">IF8SW-P5</strain>
    </source>
</reference>
<evidence type="ECO:0000256" key="2">
    <source>
        <dbReference type="SAM" id="SignalP"/>
    </source>
</evidence>